<evidence type="ECO:0000256" key="5">
    <source>
        <dbReference type="ARBA" id="ARBA00023002"/>
    </source>
</evidence>
<dbReference type="PANTHER" id="PTHR43303:SF4">
    <property type="entry name" value="NADPH DEHYDROGENASE C23G7.10C-RELATED"/>
    <property type="match status" value="1"/>
</dbReference>
<dbReference type="Gene3D" id="3.20.20.70">
    <property type="entry name" value="Aldolase class I"/>
    <property type="match status" value="1"/>
</dbReference>
<dbReference type="InterPro" id="IPR013785">
    <property type="entry name" value="Aldolase_TIM"/>
</dbReference>
<organism evidence="7 8">
    <name type="scientific">Capronia coronata CBS 617.96</name>
    <dbReference type="NCBI Taxonomy" id="1182541"/>
    <lineage>
        <taxon>Eukaryota</taxon>
        <taxon>Fungi</taxon>
        <taxon>Dikarya</taxon>
        <taxon>Ascomycota</taxon>
        <taxon>Pezizomycotina</taxon>
        <taxon>Eurotiomycetes</taxon>
        <taxon>Chaetothyriomycetidae</taxon>
        <taxon>Chaetothyriales</taxon>
        <taxon>Herpotrichiellaceae</taxon>
        <taxon>Capronia</taxon>
    </lineage>
</organism>
<keyword evidence="2" id="KW-0285">Flavoprotein</keyword>
<evidence type="ECO:0000259" key="6">
    <source>
        <dbReference type="Pfam" id="PF00724"/>
    </source>
</evidence>
<dbReference type="GO" id="GO:0010181">
    <property type="term" value="F:FMN binding"/>
    <property type="evidence" value="ECO:0007669"/>
    <property type="project" value="InterPro"/>
</dbReference>
<reference evidence="7 8" key="1">
    <citation type="submission" date="2013-03" db="EMBL/GenBank/DDBJ databases">
        <title>The Genome Sequence of Capronia coronata CBS 617.96.</title>
        <authorList>
            <consortium name="The Broad Institute Genomics Platform"/>
            <person name="Cuomo C."/>
            <person name="de Hoog S."/>
            <person name="Gorbushina A."/>
            <person name="Walker B."/>
            <person name="Young S.K."/>
            <person name="Zeng Q."/>
            <person name="Gargeya S."/>
            <person name="Fitzgerald M."/>
            <person name="Haas B."/>
            <person name="Abouelleil A."/>
            <person name="Allen A.W."/>
            <person name="Alvarado L."/>
            <person name="Arachchi H.M."/>
            <person name="Berlin A.M."/>
            <person name="Chapman S.B."/>
            <person name="Gainer-Dewar J."/>
            <person name="Goldberg J."/>
            <person name="Griggs A."/>
            <person name="Gujja S."/>
            <person name="Hansen M."/>
            <person name="Howarth C."/>
            <person name="Imamovic A."/>
            <person name="Ireland A."/>
            <person name="Larimer J."/>
            <person name="McCowan C."/>
            <person name="Murphy C."/>
            <person name="Pearson M."/>
            <person name="Poon T.W."/>
            <person name="Priest M."/>
            <person name="Roberts A."/>
            <person name="Saif S."/>
            <person name="Shea T."/>
            <person name="Sisk P."/>
            <person name="Sykes S."/>
            <person name="Wortman J."/>
            <person name="Nusbaum C."/>
            <person name="Birren B."/>
        </authorList>
    </citation>
    <scope>NUCLEOTIDE SEQUENCE [LARGE SCALE GENOMIC DNA]</scope>
    <source>
        <strain evidence="7 8">CBS 617.96</strain>
    </source>
</reference>
<dbReference type="GO" id="GO:0050661">
    <property type="term" value="F:NADP binding"/>
    <property type="evidence" value="ECO:0007669"/>
    <property type="project" value="InterPro"/>
</dbReference>
<evidence type="ECO:0000256" key="2">
    <source>
        <dbReference type="ARBA" id="ARBA00022630"/>
    </source>
</evidence>
<dbReference type="Proteomes" id="UP000019484">
    <property type="component" value="Unassembled WGS sequence"/>
</dbReference>
<name>W9YSH8_9EURO</name>
<accession>W9YSH8</accession>
<protein>
    <recommendedName>
        <fullName evidence="6">NADH:flavin oxidoreductase/NADH oxidase N-terminal domain-containing protein</fullName>
    </recommendedName>
</protein>
<dbReference type="AlphaFoldDB" id="W9YSH8"/>
<evidence type="ECO:0000313" key="8">
    <source>
        <dbReference type="Proteomes" id="UP000019484"/>
    </source>
</evidence>
<dbReference type="STRING" id="1182541.W9YSH8"/>
<comment type="cofactor">
    <cofactor evidence="1">
        <name>FMN</name>
        <dbReference type="ChEBI" id="CHEBI:58210"/>
    </cofactor>
</comment>
<dbReference type="Pfam" id="PF00724">
    <property type="entry name" value="Oxidored_FMN"/>
    <property type="match status" value="1"/>
</dbReference>
<dbReference type="eggNOG" id="KOG0134">
    <property type="taxonomic scope" value="Eukaryota"/>
</dbReference>
<evidence type="ECO:0000256" key="4">
    <source>
        <dbReference type="ARBA" id="ARBA00022857"/>
    </source>
</evidence>
<dbReference type="SUPFAM" id="SSF51395">
    <property type="entry name" value="FMN-linked oxidoreductases"/>
    <property type="match status" value="1"/>
</dbReference>
<dbReference type="PANTHER" id="PTHR43303">
    <property type="entry name" value="NADPH DEHYDROGENASE C23G7.10C-RELATED"/>
    <property type="match status" value="1"/>
</dbReference>
<keyword evidence="5" id="KW-0560">Oxidoreductase</keyword>
<evidence type="ECO:0000313" key="7">
    <source>
        <dbReference type="EMBL" id="EXJ95488.1"/>
    </source>
</evidence>
<dbReference type="CDD" id="cd02932">
    <property type="entry name" value="OYE_YqiM_FMN"/>
    <property type="match status" value="1"/>
</dbReference>
<sequence length="423" mass="45681">MGSAEQKPLIVNKAAEGISYFTPAQIPPAGTAAEHQSSGQPIPKLFQPLTIRGVTFQNRIWLSPLCQYSAQNGYMTDWHLAHLGGILQRGPGLTVIEATAVTPEGRITPEDVGLWEDGQIGPIKRVVEFAHGQNQKIAIQLAHAGRKASTVAPWLSMGDTAQKEANGWPTETVAPSAIAFGPTFPHPIELTLEGIQRIKDAFVAAAKRSVEAGFDVIEIHNAHGYLLHEFLSPVSNKRTDQYGGSFENRTRLTREIVEAVRAVIPKEMPLFVRISADDWLKGQDEFPESWTSEDTVKLAPILAKLGVDVLDVSSGGIHPSQKIKGGPGYQVPFSTAVKQEVGDSLAVTAVGSITSGPQAEEILKQGVDAVFVGRYFQKNPGLVWTFAEEIGTDIHVAHQIEWGFGGRAGGKGKHQETLSKAAR</sequence>
<feature type="domain" description="NADH:flavin oxidoreductase/NADH oxidase N-terminal" evidence="6">
    <location>
        <begin position="44"/>
        <end position="389"/>
    </location>
</feature>
<dbReference type="GO" id="GO:0003959">
    <property type="term" value="F:NADPH dehydrogenase activity"/>
    <property type="evidence" value="ECO:0007669"/>
    <property type="project" value="InterPro"/>
</dbReference>
<dbReference type="GeneID" id="19155516"/>
<dbReference type="InterPro" id="IPR001155">
    <property type="entry name" value="OxRdtase_FMN_N"/>
</dbReference>
<proteinExistence type="predicted"/>
<keyword evidence="8" id="KW-1185">Reference proteome</keyword>
<dbReference type="EMBL" id="AMWN01000001">
    <property type="protein sequence ID" value="EXJ95488.1"/>
    <property type="molecule type" value="Genomic_DNA"/>
</dbReference>
<dbReference type="InterPro" id="IPR044152">
    <property type="entry name" value="YqjM-like"/>
</dbReference>
<dbReference type="HOGENOM" id="CLU_012153_2_0_1"/>
<gene>
    <name evidence="7" type="ORF">A1O1_00610</name>
</gene>
<keyword evidence="4" id="KW-0521">NADP</keyword>
<evidence type="ECO:0000256" key="3">
    <source>
        <dbReference type="ARBA" id="ARBA00022643"/>
    </source>
</evidence>
<keyword evidence="3" id="KW-0288">FMN</keyword>
<dbReference type="OrthoDB" id="72788at2759"/>
<dbReference type="RefSeq" id="XP_007719717.1">
    <property type="nucleotide sequence ID" value="XM_007721527.1"/>
</dbReference>
<evidence type="ECO:0000256" key="1">
    <source>
        <dbReference type="ARBA" id="ARBA00001917"/>
    </source>
</evidence>
<comment type="caution">
    <text evidence="7">The sequence shown here is derived from an EMBL/GenBank/DDBJ whole genome shotgun (WGS) entry which is preliminary data.</text>
</comment>